<evidence type="ECO:0000256" key="1">
    <source>
        <dbReference type="SAM" id="MobiDB-lite"/>
    </source>
</evidence>
<gene>
    <name evidence="3" type="primary">fxsA</name>
    <name evidence="3" type="ORF">OH818_10965</name>
</gene>
<dbReference type="InterPro" id="IPR007313">
    <property type="entry name" value="FxsA"/>
</dbReference>
<proteinExistence type="predicted"/>
<feature type="compositionally biased region" description="Gly residues" evidence="1">
    <location>
        <begin position="129"/>
        <end position="138"/>
    </location>
</feature>
<name>A0ABY7C3M6_9HYPH</name>
<reference evidence="3" key="1">
    <citation type="submission" date="2022-12" db="EMBL/GenBank/DDBJ databases">
        <title>Jiella pelagia sp. nov., isolated from phosphonate enriched culture of Northwest Pacific surface seawater.</title>
        <authorList>
            <person name="Shin D.Y."/>
            <person name="Hwang C.Y."/>
        </authorList>
    </citation>
    <scope>NUCLEOTIDE SEQUENCE</scope>
    <source>
        <strain evidence="3">HL-NP1</strain>
    </source>
</reference>
<feature type="region of interest" description="Disordered" evidence="1">
    <location>
        <begin position="129"/>
        <end position="182"/>
    </location>
</feature>
<evidence type="ECO:0000256" key="2">
    <source>
        <dbReference type="SAM" id="Phobius"/>
    </source>
</evidence>
<feature type="transmembrane region" description="Helical" evidence="2">
    <location>
        <begin position="77"/>
        <end position="102"/>
    </location>
</feature>
<keyword evidence="2" id="KW-0472">Membrane</keyword>
<protein>
    <submittedName>
        <fullName evidence="3">Membrane protein FxsA</fullName>
    </submittedName>
</protein>
<evidence type="ECO:0000313" key="3">
    <source>
        <dbReference type="EMBL" id="WAP70509.1"/>
    </source>
</evidence>
<evidence type="ECO:0000313" key="4">
    <source>
        <dbReference type="Proteomes" id="UP001164020"/>
    </source>
</evidence>
<dbReference type="EMBL" id="CP114029">
    <property type="protein sequence ID" value="WAP70509.1"/>
    <property type="molecule type" value="Genomic_DNA"/>
</dbReference>
<keyword evidence="4" id="KW-1185">Reference proteome</keyword>
<organism evidence="3 4">
    <name type="scientific">Jiella pelagia</name>
    <dbReference type="NCBI Taxonomy" id="2986949"/>
    <lineage>
        <taxon>Bacteria</taxon>
        <taxon>Pseudomonadati</taxon>
        <taxon>Pseudomonadota</taxon>
        <taxon>Alphaproteobacteria</taxon>
        <taxon>Hyphomicrobiales</taxon>
        <taxon>Aurantimonadaceae</taxon>
        <taxon>Jiella</taxon>
    </lineage>
</organism>
<feature type="transmembrane region" description="Helical" evidence="2">
    <location>
        <begin position="28"/>
        <end position="48"/>
    </location>
</feature>
<dbReference type="PANTHER" id="PTHR35335:SF1">
    <property type="entry name" value="UPF0716 PROTEIN FXSA"/>
    <property type="match status" value="1"/>
</dbReference>
<dbReference type="PANTHER" id="PTHR35335">
    <property type="entry name" value="UPF0716 PROTEIN FXSA"/>
    <property type="match status" value="1"/>
</dbReference>
<keyword evidence="2" id="KW-1133">Transmembrane helix</keyword>
<accession>A0ABY7C3M6</accession>
<sequence>MPFAIIPFLLLIIPVLEIAVFILVGNLIGLWPTLALVVLTAIVGSFLLKRQGISTLRRIQAETNAGRVPARELVDGVMIMAAGILLLTPGLVTDTIGFLLFVPGFRSSIRNFLSKRVVVMAQGGGSYGFGRSGGGESGGQTWQRPRSPDVVDLTGEDYHRRPDPASPWRGDEEDGPNNRTLH</sequence>
<dbReference type="Pfam" id="PF04186">
    <property type="entry name" value="FxsA"/>
    <property type="match status" value="1"/>
</dbReference>
<dbReference type="RefSeq" id="WP_268883005.1">
    <property type="nucleotide sequence ID" value="NZ_CP114029.1"/>
</dbReference>
<dbReference type="Proteomes" id="UP001164020">
    <property type="component" value="Chromosome"/>
</dbReference>
<dbReference type="NCBIfam" id="NF008528">
    <property type="entry name" value="PRK11463.1-2"/>
    <property type="match status" value="1"/>
</dbReference>
<keyword evidence="2" id="KW-0812">Transmembrane</keyword>